<dbReference type="PANTHER" id="PTHR13246:SF1">
    <property type="entry name" value="CYTOSOLIC ENDO-BETA-N-ACETYLGLUCOSAMINIDASE"/>
    <property type="match status" value="1"/>
</dbReference>
<protein>
    <submittedName>
        <fullName evidence="2">Putative cytosolic endo-beta-N-acetylglucosaminidase isoform X1</fullName>
    </submittedName>
</protein>
<dbReference type="InterPro" id="IPR017853">
    <property type="entry name" value="GH"/>
</dbReference>
<dbReference type="GO" id="GO:0005829">
    <property type="term" value="C:cytosol"/>
    <property type="evidence" value="ECO:0007669"/>
    <property type="project" value="UniProtKB-SubCell"/>
</dbReference>
<dbReference type="Gene3D" id="2.60.120.260">
    <property type="entry name" value="Galactose-binding domain-like"/>
    <property type="match status" value="1"/>
</dbReference>
<evidence type="ECO:0000259" key="1">
    <source>
        <dbReference type="Pfam" id="PF03644"/>
    </source>
</evidence>
<dbReference type="InterPro" id="IPR032979">
    <property type="entry name" value="ENGase"/>
</dbReference>
<dbReference type="InterPro" id="IPR005201">
    <property type="entry name" value="TIM_ENGase"/>
</dbReference>
<feature type="domain" description="Cytosolic endo-beta-N-acetylglucosaminidase TIM barrel" evidence="1">
    <location>
        <begin position="38"/>
        <end position="232"/>
    </location>
</feature>
<dbReference type="PANTHER" id="PTHR13246">
    <property type="entry name" value="ENDO BETA N-ACETYLGLUCOSAMINIDASE"/>
    <property type="match status" value="1"/>
</dbReference>
<keyword evidence="3" id="KW-1185">Reference proteome</keyword>
<sequence>MDAWRDEFNIATQPLSKRTEHGDDTPLTLVCHDLMGGYTDDRFVQGVPKKECYRFYHWQYVDLFVYFSHHFVSIPPPGWTNAAHTNGVSMLGTFITEWKEGAIRCQEIFQSEAAFKAVADKLVDVAIYYNFDGWLINIENPIQPQHMPQLIDFVKYLKESMHRAKPGAKVIWYDSVIEDGSLKWQDMLNPLNSMFFDGSDGIFLNYTWTEQKLESTVTNSASRRQDVFVGVMCLEGIVMEEEVGIPGRFWETQLGSYLHSHGVTSLPFLSNFCRGYGKIGFKFGQPAMLKQWCNLSAQQIQPTFSNEQFADTKQKLLHTIDDGYNGGGCIQLQGRLKTKDNTQLFKIFSTDMEVKHPLLISMTTKSSASTGGCLILQLSNGNKIVLWPEIDEKTAMDQVVMSVGVHQSALLSSTNLPKDMQGDDITAVYGALVGSDCKALLDVTCGMDTSTLNPNGWNQQ</sequence>
<dbReference type="CDD" id="cd06547">
    <property type="entry name" value="GH85_ENGase"/>
    <property type="match status" value="1"/>
</dbReference>
<dbReference type="SUPFAM" id="SSF51445">
    <property type="entry name" value="(Trans)glycosidases"/>
    <property type="match status" value="1"/>
</dbReference>
<dbReference type="Proteomes" id="UP000230750">
    <property type="component" value="Unassembled WGS sequence"/>
</dbReference>
<dbReference type="AlphaFoldDB" id="A0A2G8KQL9"/>
<evidence type="ECO:0000313" key="2">
    <source>
        <dbReference type="EMBL" id="PIK50289.1"/>
    </source>
</evidence>
<dbReference type="STRING" id="307972.A0A2G8KQL9"/>
<reference evidence="2 3" key="1">
    <citation type="journal article" date="2017" name="PLoS Biol.">
        <title>The sea cucumber genome provides insights into morphological evolution and visceral regeneration.</title>
        <authorList>
            <person name="Zhang X."/>
            <person name="Sun L."/>
            <person name="Yuan J."/>
            <person name="Sun Y."/>
            <person name="Gao Y."/>
            <person name="Zhang L."/>
            <person name="Li S."/>
            <person name="Dai H."/>
            <person name="Hamel J.F."/>
            <person name="Liu C."/>
            <person name="Yu Y."/>
            <person name="Liu S."/>
            <person name="Lin W."/>
            <person name="Guo K."/>
            <person name="Jin S."/>
            <person name="Xu P."/>
            <person name="Storey K.B."/>
            <person name="Huan P."/>
            <person name="Zhang T."/>
            <person name="Zhou Y."/>
            <person name="Zhang J."/>
            <person name="Lin C."/>
            <person name="Li X."/>
            <person name="Xing L."/>
            <person name="Huo D."/>
            <person name="Sun M."/>
            <person name="Wang L."/>
            <person name="Mercier A."/>
            <person name="Li F."/>
            <person name="Yang H."/>
            <person name="Xiang J."/>
        </authorList>
    </citation>
    <scope>NUCLEOTIDE SEQUENCE [LARGE SCALE GENOMIC DNA]</scope>
    <source>
        <strain evidence="2">Shaxun</strain>
        <tissue evidence="2">Muscle</tissue>
    </source>
</reference>
<dbReference type="EMBL" id="MRZV01000426">
    <property type="protein sequence ID" value="PIK50289.1"/>
    <property type="molecule type" value="Genomic_DNA"/>
</dbReference>
<dbReference type="OrthoDB" id="284473at2759"/>
<accession>A0A2G8KQL9</accession>
<dbReference type="Pfam" id="PF03644">
    <property type="entry name" value="Glyco_hydro_85"/>
    <property type="match status" value="1"/>
</dbReference>
<gene>
    <name evidence="2" type="ORF">BSL78_12858</name>
</gene>
<organism evidence="2 3">
    <name type="scientific">Stichopus japonicus</name>
    <name type="common">Sea cucumber</name>
    <dbReference type="NCBI Taxonomy" id="307972"/>
    <lineage>
        <taxon>Eukaryota</taxon>
        <taxon>Metazoa</taxon>
        <taxon>Echinodermata</taxon>
        <taxon>Eleutherozoa</taxon>
        <taxon>Echinozoa</taxon>
        <taxon>Holothuroidea</taxon>
        <taxon>Aspidochirotacea</taxon>
        <taxon>Aspidochirotida</taxon>
        <taxon>Stichopodidae</taxon>
        <taxon>Apostichopus</taxon>
    </lineage>
</organism>
<comment type="caution">
    <text evidence="2">The sequence shown here is derived from an EMBL/GenBank/DDBJ whole genome shotgun (WGS) entry which is preliminary data.</text>
</comment>
<proteinExistence type="predicted"/>
<name>A0A2G8KQL9_STIJA</name>
<dbReference type="Gene3D" id="3.20.20.80">
    <property type="entry name" value="Glycosidases"/>
    <property type="match status" value="1"/>
</dbReference>
<evidence type="ECO:0000313" key="3">
    <source>
        <dbReference type="Proteomes" id="UP000230750"/>
    </source>
</evidence>
<dbReference type="GO" id="GO:0033925">
    <property type="term" value="F:mannosyl-glycoprotein endo-beta-N-acetylglucosaminidase activity"/>
    <property type="evidence" value="ECO:0007669"/>
    <property type="project" value="UniProtKB-EC"/>
</dbReference>